<dbReference type="AlphaFoldDB" id="A0AAV5JC03"/>
<sequence>MKNESARQGPAISSSSKHEQCSSSVHHKQGCLPFAASPFFKF</sequence>
<organism evidence="2 3">
    <name type="scientific">Rubroshorea leprosula</name>
    <dbReference type="NCBI Taxonomy" id="152421"/>
    <lineage>
        <taxon>Eukaryota</taxon>
        <taxon>Viridiplantae</taxon>
        <taxon>Streptophyta</taxon>
        <taxon>Embryophyta</taxon>
        <taxon>Tracheophyta</taxon>
        <taxon>Spermatophyta</taxon>
        <taxon>Magnoliopsida</taxon>
        <taxon>eudicotyledons</taxon>
        <taxon>Gunneridae</taxon>
        <taxon>Pentapetalae</taxon>
        <taxon>rosids</taxon>
        <taxon>malvids</taxon>
        <taxon>Malvales</taxon>
        <taxon>Dipterocarpaceae</taxon>
        <taxon>Rubroshorea</taxon>
    </lineage>
</organism>
<comment type="caution">
    <text evidence="2">The sequence shown here is derived from an EMBL/GenBank/DDBJ whole genome shotgun (WGS) entry which is preliminary data.</text>
</comment>
<dbReference type="Proteomes" id="UP001054252">
    <property type="component" value="Unassembled WGS sequence"/>
</dbReference>
<evidence type="ECO:0000313" key="2">
    <source>
        <dbReference type="EMBL" id="GKV10251.1"/>
    </source>
</evidence>
<name>A0AAV5JC03_9ROSI</name>
<reference evidence="2 3" key="1">
    <citation type="journal article" date="2021" name="Commun. Biol.">
        <title>The genome of Shorea leprosula (Dipterocarpaceae) highlights the ecological relevance of drought in aseasonal tropical rainforests.</title>
        <authorList>
            <person name="Ng K.K.S."/>
            <person name="Kobayashi M.J."/>
            <person name="Fawcett J.A."/>
            <person name="Hatakeyama M."/>
            <person name="Paape T."/>
            <person name="Ng C.H."/>
            <person name="Ang C.C."/>
            <person name="Tnah L.H."/>
            <person name="Lee C.T."/>
            <person name="Nishiyama T."/>
            <person name="Sese J."/>
            <person name="O'Brien M.J."/>
            <person name="Copetti D."/>
            <person name="Mohd Noor M.I."/>
            <person name="Ong R.C."/>
            <person name="Putra M."/>
            <person name="Sireger I.Z."/>
            <person name="Indrioko S."/>
            <person name="Kosugi Y."/>
            <person name="Izuno A."/>
            <person name="Isagi Y."/>
            <person name="Lee S.L."/>
            <person name="Shimizu K.K."/>
        </authorList>
    </citation>
    <scope>NUCLEOTIDE SEQUENCE [LARGE SCALE GENOMIC DNA]</scope>
    <source>
        <strain evidence="2">214</strain>
    </source>
</reference>
<proteinExistence type="predicted"/>
<accession>A0AAV5JC03</accession>
<evidence type="ECO:0000313" key="3">
    <source>
        <dbReference type="Proteomes" id="UP001054252"/>
    </source>
</evidence>
<feature type="region of interest" description="Disordered" evidence="1">
    <location>
        <begin position="1"/>
        <end position="21"/>
    </location>
</feature>
<dbReference type="EMBL" id="BPVZ01000032">
    <property type="protein sequence ID" value="GKV10251.1"/>
    <property type="molecule type" value="Genomic_DNA"/>
</dbReference>
<evidence type="ECO:0000256" key="1">
    <source>
        <dbReference type="SAM" id="MobiDB-lite"/>
    </source>
</evidence>
<gene>
    <name evidence="2" type="ORF">SLEP1_g21644</name>
</gene>
<protein>
    <submittedName>
        <fullName evidence="2">Uncharacterized protein</fullName>
    </submittedName>
</protein>
<keyword evidence="3" id="KW-1185">Reference proteome</keyword>